<proteinExistence type="predicted"/>
<feature type="region of interest" description="Disordered" evidence="1">
    <location>
        <begin position="22"/>
        <end position="49"/>
    </location>
</feature>
<gene>
    <name evidence="2" type="ordered locus">Bphy_0265</name>
</gene>
<dbReference type="EMBL" id="CP001043">
    <property type="protein sequence ID" value="ACC69458.1"/>
    <property type="molecule type" value="Genomic_DNA"/>
</dbReference>
<evidence type="ECO:0000313" key="3">
    <source>
        <dbReference type="Proteomes" id="UP000001192"/>
    </source>
</evidence>
<evidence type="ECO:0000313" key="2">
    <source>
        <dbReference type="EMBL" id="ACC69458.1"/>
    </source>
</evidence>
<dbReference type="AlphaFoldDB" id="B2JC94"/>
<organism evidence="2 3">
    <name type="scientific">Paraburkholderia phymatum (strain DSM 17167 / CIP 108236 / LMG 21445 / STM815)</name>
    <name type="common">Burkholderia phymatum</name>
    <dbReference type="NCBI Taxonomy" id="391038"/>
    <lineage>
        <taxon>Bacteria</taxon>
        <taxon>Pseudomonadati</taxon>
        <taxon>Pseudomonadota</taxon>
        <taxon>Betaproteobacteria</taxon>
        <taxon>Burkholderiales</taxon>
        <taxon>Burkholderiaceae</taxon>
        <taxon>Paraburkholderia</taxon>
    </lineage>
</organism>
<dbReference type="Proteomes" id="UP000001192">
    <property type="component" value="Chromosome 1"/>
</dbReference>
<evidence type="ECO:0000256" key="1">
    <source>
        <dbReference type="SAM" id="MobiDB-lite"/>
    </source>
</evidence>
<accession>B2JC94</accession>
<reference evidence="3" key="1">
    <citation type="journal article" date="2014" name="Stand. Genomic Sci.">
        <title>Complete genome sequence of Burkholderia phymatum STM815(T), a broad host range and efficient nitrogen-fixing symbiont of Mimosa species.</title>
        <authorList>
            <person name="Moulin L."/>
            <person name="Klonowska A."/>
            <person name="Caroline B."/>
            <person name="Booth K."/>
            <person name="Vriezen J.A."/>
            <person name="Melkonian R."/>
            <person name="James E.K."/>
            <person name="Young J.P."/>
            <person name="Bena G."/>
            <person name="Hauser L."/>
            <person name="Land M."/>
            <person name="Kyrpides N."/>
            <person name="Bruce D."/>
            <person name="Chain P."/>
            <person name="Copeland A."/>
            <person name="Pitluck S."/>
            <person name="Woyke T."/>
            <person name="Lizotte-Waniewski M."/>
            <person name="Bristow J."/>
            <person name="Riley M."/>
        </authorList>
    </citation>
    <scope>NUCLEOTIDE SEQUENCE [LARGE SCALE GENOMIC DNA]</scope>
    <source>
        <strain evidence="3">DSM 17167 / CIP 108236 / LMG 21445 / STM815</strain>
    </source>
</reference>
<dbReference type="KEGG" id="bph:Bphy_0265"/>
<sequence length="97" mass="11276">MHDECALADTRSAKKCRRAARETREMKAEPAIPLHAHRYGLQPRTHQRDRPCHLARGRMARTWREHVDQMAMPSGIGAASLKRTCRDLKRYRRGSRS</sequence>
<keyword evidence="3" id="KW-1185">Reference proteome</keyword>
<dbReference type="HOGENOM" id="CLU_2341382_0_0_4"/>
<protein>
    <submittedName>
        <fullName evidence="2">Uncharacterized protein</fullName>
    </submittedName>
</protein>
<name>B2JC94_PARP8</name>